<evidence type="ECO:0000256" key="1">
    <source>
        <dbReference type="SAM" id="MobiDB-lite"/>
    </source>
</evidence>
<feature type="region of interest" description="Disordered" evidence="1">
    <location>
        <begin position="323"/>
        <end position="382"/>
    </location>
</feature>
<protein>
    <recommendedName>
        <fullName evidence="5">Lipoprotein</fullName>
    </recommendedName>
</protein>
<feature type="chain" id="PRO_5045906074" description="Lipoprotein" evidence="2">
    <location>
        <begin position="21"/>
        <end position="580"/>
    </location>
</feature>
<accession>A0ABQ2B1N4</accession>
<feature type="signal peptide" evidence="2">
    <location>
        <begin position="1"/>
        <end position="20"/>
    </location>
</feature>
<dbReference type="EMBL" id="BMDG01000002">
    <property type="protein sequence ID" value="GGI05746.1"/>
    <property type="molecule type" value="Genomic_DNA"/>
</dbReference>
<organism evidence="3 4">
    <name type="scientific">Isoptericola cucumis</name>
    <dbReference type="NCBI Taxonomy" id="1776856"/>
    <lineage>
        <taxon>Bacteria</taxon>
        <taxon>Bacillati</taxon>
        <taxon>Actinomycetota</taxon>
        <taxon>Actinomycetes</taxon>
        <taxon>Micrococcales</taxon>
        <taxon>Promicromonosporaceae</taxon>
        <taxon>Isoptericola</taxon>
    </lineage>
</organism>
<keyword evidence="2" id="KW-0732">Signal</keyword>
<gene>
    <name evidence="3" type="ORF">GCM10007368_07710</name>
</gene>
<comment type="caution">
    <text evidence="3">The sequence shown here is derived from an EMBL/GenBank/DDBJ whole genome shotgun (WGS) entry which is preliminary data.</text>
</comment>
<feature type="compositionally biased region" description="Acidic residues" evidence="1">
    <location>
        <begin position="347"/>
        <end position="370"/>
    </location>
</feature>
<evidence type="ECO:0000313" key="4">
    <source>
        <dbReference type="Proteomes" id="UP000632535"/>
    </source>
</evidence>
<evidence type="ECO:0008006" key="5">
    <source>
        <dbReference type="Google" id="ProtNLM"/>
    </source>
</evidence>
<reference evidence="4" key="1">
    <citation type="journal article" date="2019" name="Int. J. Syst. Evol. Microbiol.">
        <title>The Global Catalogue of Microorganisms (GCM) 10K type strain sequencing project: providing services to taxonomists for standard genome sequencing and annotation.</title>
        <authorList>
            <consortium name="The Broad Institute Genomics Platform"/>
            <consortium name="The Broad Institute Genome Sequencing Center for Infectious Disease"/>
            <person name="Wu L."/>
            <person name="Ma J."/>
        </authorList>
    </citation>
    <scope>NUCLEOTIDE SEQUENCE [LARGE SCALE GENOMIC DNA]</scope>
    <source>
        <strain evidence="4">CCM 8653</strain>
    </source>
</reference>
<proteinExistence type="predicted"/>
<name>A0ABQ2B1N4_9MICO</name>
<sequence>MRKDVLVPLRNARFVLPALVATGALVLSGCSAPQTDDAASPDASAPSVAVRDIEPHAVLLDSADPAELALTASQTVYSRAETVVLADADDEEARGALAAAAVAVRAPALLARGGTSDGGLGEELQRLGARAAVVVGEEDGVAAEAAEAAGVQVVHLEADVVTTPPEPDQADPEDDQPEYPELEEDDLADLVGDLEDVLGTPVAAGADDGSGEGMLREVLAVVDPQPGQEAAIASLRAAGAVPADVPGGDLGALSAVSTLDEAQALTVVGVGASFGDPEEFGWRVAAAERAALLPTGSQHLLPARYVTTSASVWDDPESVVARAQEAAAAYGEVPDATDESAGGTTDDASDDASDDTTGDTTDDAGDDEQEPPTTSEGELVVPTLVVTASASSGSPGEDGDWVDEEELDTLRPLVAAARDEGVYVLLDIGAGAAPLVEEVRHVEPLLRAGGVGVSVHPEGRIGDGVQTTSHEVPVAEVQDVVDHLAGVVTGEGLPPAMLVVHQTRPESVVDRAELRPVPQVETVVLADRTGGPTTGEWVWGQVSIGLPDGVHAGWSGPAAPYPGVAGTVPSEPAPVLVAAS</sequence>
<dbReference type="PROSITE" id="PS51257">
    <property type="entry name" value="PROKAR_LIPOPROTEIN"/>
    <property type="match status" value="1"/>
</dbReference>
<keyword evidence="4" id="KW-1185">Reference proteome</keyword>
<evidence type="ECO:0000256" key="2">
    <source>
        <dbReference type="SAM" id="SignalP"/>
    </source>
</evidence>
<dbReference type="Proteomes" id="UP000632535">
    <property type="component" value="Unassembled WGS sequence"/>
</dbReference>
<evidence type="ECO:0000313" key="3">
    <source>
        <dbReference type="EMBL" id="GGI05746.1"/>
    </source>
</evidence>